<dbReference type="RefSeq" id="XP_022144672.1">
    <property type="nucleotide sequence ID" value="XM_022288980.1"/>
</dbReference>
<dbReference type="AlphaFoldDB" id="A0A6J1CUC2"/>
<dbReference type="InterPro" id="IPR038765">
    <property type="entry name" value="Papain-like_cys_pep_sf"/>
</dbReference>
<evidence type="ECO:0000259" key="7">
    <source>
        <dbReference type="PROSITE" id="PS50802"/>
    </source>
</evidence>
<dbReference type="Proteomes" id="UP000504603">
    <property type="component" value="Unplaced"/>
</dbReference>
<dbReference type="InterPro" id="IPR003323">
    <property type="entry name" value="OTU_dom"/>
</dbReference>
<dbReference type="OrthoDB" id="415023at2759"/>
<dbReference type="EC" id="3.4.19.12" evidence="3"/>
<gene>
    <name evidence="9" type="primary">LOC111014304</name>
</gene>
<evidence type="ECO:0000256" key="3">
    <source>
        <dbReference type="ARBA" id="ARBA00012759"/>
    </source>
</evidence>
<comment type="similarity">
    <text evidence="2">Belongs to the peptidase C85 family.</text>
</comment>
<dbReference type="FunFam" id="3.90.70.80:FF:000001">
    <property type="entry name" value="OTU domain-containing protein"/>
    <property type="match status" value="1"/>
</dbReference>
<dbReference type="GO" id="GO:0016579">
    <property type="term" value="P:protein deubiquitination"/>
    <property type="evidence" value="ECO:0007669"/>
    <property type="project" value="TreeGrafter"/>
</dbReference>
<evidence type="ECO:0000256" key="4">
    <source>
        <dbReference type="ARBA" id="ARBA00022786"/>
    </source>
</evidence>
<comment type="catalytic activity">
    <reaction evidence="1">
        <text>Thiol-dependent hydrolysis of ester, thioester, amide, peptide and isopeptide bonds formed by the C-terminal Gly of ubiquitin (a 76-residue protein attached to proteins as an intracellular targeting signal).</text>
        <dbReference type="EC" id="3.4.19.12"/>
    </reaction>
</comment>
<dbReference type="Pfam" id="PF02338">
    <property type="entry name" value="OTU"/>
    <property type="match status" value="1"/>
</dbReference>
<feature type="region of interest" description="Disordered" evidence="6">
    <location>
        <begin position="102"/>
        <end position="129"/>
    </location>
</feature>
<evidence type="ECO:0000313" key="9">
    <source>
        <dbReference type="RefSeq" id="XP_022144672.1"/>
    </source>
</evidence>
<dbReference type="SUPFAM" id="SSF54001">
    <property type="entry name" value="Cysteine proteinases"/>
    <property type="match status" value="1"/>
</dbReference>
<evidence type="ECO:0000256" key="6">
    <source>
        <dbReference type="SAM" id="MobiDB-lite"/>
    </source>
</evidence>
<evidence type="ECO:0000256" key="5">
    <source>
        <dbReference type="ARBA" id="ARBA00022801"/>
    </source>
</evidence>
<dbReference type="PANTHER" id="PTHR12419">
    <property type="entry name" value="OTU DOMAIN CONTAINING PROTEIN"/>
    <property type="match status" value="1"/>
</dbReference>
<keyword evidence="4" id="KW-0833">Ubl conjugation pathway</keyword>
<keyword evidence="5" id="KW-0378">Hydrolase</keyword>
<dbReference type="InterPro" id="IPR050704">
    <property type="entry name" value="Peptidase_C85-like"/>
</dbReference>
<protein>
    <recommendedName>
        <fullName evidence="3">ubiquitinyl hydrolase 1</fullName>
        <ecNumber evidence="3">3.4.19.12</ecNumber>
    </recommendedName>
</protein>
<sequence>MGYESEDVIRWGLRLFDGDSAFNSGYYGETTAVDDHYPGNYYRDHYNLESTCVENDEIIARTLQENLTQLSIAESSGCPIEREEQLQASIYTTDWHNQFQRNNSSESISVEEDAETRDPSSSCSSPGDEDFLYSHEVDGEEFWRFNQMIPVPSLGDGCFFLFVAMTTIDFCKTSLCNVLVITIVMHVPRINGEIPSVDEAASDHERLLNRLQVYDFVERKVQGDGNCQFRALSDQLYGTPDNHELVRQKVVNQLMSHPEIYEGYVPMAYDEYLEKMSRNGEWGDHVTLQAAVDSYGVRIFVITSFKDTCCVEILPNSQKTKGVIFLSFWAEVHYNSIHPQGGMPSAGDSPPSELRKKKKWWKFGNKH</sequence>
<evidence type="ECO:0000256" key="1">
    <source>
        <dbReference type="ARBA" id="ARBA00000707"/>
    </source>
</evidence>
<dbReference type="GeneID" id="111014304"/>
<feature type="compositionally biased region" description="Basic residues" evidence="6">
    <location>
        <begin position="355"/>
        <end position="367"/>
    </location>
</feature>
<dbReference type="Gene3D" id="3.90.70.80">
    <property type="match status" value="1"/>
</dbReference>
<feature type="domain" description="OTU" evidence="7">
    <location>
        <begin position="216"/>
        <end position="340"/>
    </location>
</feature>
<dbReference type="CDD" id="cd22751">
    <property type="entry name" value="OTU_plant_OTU9-like"/>
    <property type="match status" value="1"/>
</dbReference>
<dbReference type="GO" id="GO:0004843">
    <property type="term" value="F:cysteine-type deubiquitinase activity"/>
    <property type="evidence" value="ECO:0007669"/>
    <property type="project" value="UniProtKB-EC"/>
</dbReference>
<dbReference type="KEGG" id="mcha:111014304"/>
<dbReference type="PANTHER" id="PTHR12419:SF103">
    <property type="entry name" value="OVARIAN TUMOR DOMAIN-CONTAINING DEUBIQUITINATING ENZYME 10-RELATED"/>
    <property type="match status" value="1"/>
</dbReference>
<name>A0A6J1CUC2_MOMCH</name>
<feature type="region of interest" description="Disordered" evidence="6">
    <location>
        <begin position="341"/>
        <end position="367"/>
    </location>
</feature>
<evidence type="ECO:0000256" key="2">
    <source>
        <dbReference type="ARBA" id="ARBA00010407"/>
    </source>
</evidence>
<proteinExistence type="inferred from homology"/>
<accession>A0A6J1CUC2</accession>
<dbReference type="PROSITE" id="PS50802">
    <property type="entry name" value="OTU"/>
    <property type="match status" value="1"/>
</dbReference>
<reference evidence="9" key="1">
    <citation type="submission" date="2025-08" db="UniProtKB">
        <authorList>
            <consortium name="RefSeq"/>
        </authorList>
    </citation>
    <scope>IDENTIFICATION</scope>
    <source>
        <strain evidence="9">OHB3-1</strain>
    </source>
</reference>
<evidence type="ECO:0000313" key="8">
    <source>
        <dbReference type="Proteomes" id="UP000504603"/>
    </source>
</evidence>
<organism evidence="8 9">
    <name type="scientific">Momordica charantia</name>
    <name type="common">Bitter gourd</name>
    <name type="synonym">Balsam pear</name>
    <dbReference type="NCBI Taxonomy" id="3673"/>
    <lineage>
        <taxon>Eukaryota</taxon>
        <taxon>Viridiplantae</taxon>
        <taxon>Streptophyta</taxon>
        <taxon>Embryophyta</taxon>
        <taxon>Tracheophyta</taxon>
        <taxon>Spermatophyta</taxon>
        <taxon>Magnoliopsida</taxon>
        <taxon>eudicotyledons</taxon>
        <taxon>Gunneridae</taxon>
        <taxon>Pentapetalae</taxon>
        <taxon>rosids</taxon>
        <taxon>fabids</taxon>
        <taxon>Cucurbitales</taxon>
        <taxon>Cucurbitaceae</taxon>
        <taxon>Momordiceae</taxon>
        <taxon>Momordica</taxon>
    </lineage>
</organism>
<keyword evidence="8" id="KW-1185">Reference proteome</keyword>